<sequence>MAKRVMLTITVFAVFVQLAYSCCGPAQWEGYEGVSVGLKVNGTGEEGTGLLNMSVDANINKIVIRGYSLWNGQQQVKQHLLYDYSAAKSYSVYYGKCSIEDLAPYPGKVNCVPSDAKLVLSTYYGFGDNKYEIDIYEFMVDGKKMQMSFNKETCIPVGEHQQLANGFADISFMGITEGIKDPKVFDIPPECNRARSVSPRMQYIKKIGRF</sequence>
<gene>
    <name evidence="2" type="ORF">MGAL_10B013294</name>
</gene>
<organism evidence="2 3">
    <name type="scientific">Mytilus galloprovincialis</name>
    <name type="common">Mediterranean mussel</name>
    <dbReference type="NCBI Taxonomy" id="29158"/>
    <lineage>
        <taxon>Eukaryota</taxon>
        <taxon>Metazoa</taxon>
        <taxon>Spiralia</taxon>
        <taxon>Lophotrochozoa</taxon>
        <taxon>Mollusca</taxon>
        <taxon>Bivalvia</taxon>
        <taxon>Autobranchia</taxon>
        <taxon>Pteriomorphia</taxon>
        <taxon>Mytilida</taxon>
        <taxon>Mytiloidea</taxon>
        <taxon>Mytilidae</taxon>
        <taxon>Mytilinae</taxon>
        <taxon>Mytilus</taxon>
    </lineage>
</organism>
<dbReference type="PANTHER" id="PTHR10697">
    <property type="entry name" value="MAMMALIAN EPENDYMIN-RELATED PROTEIN 1"/>
    <property type="match status" value="1"/>
</dbReference>
<dbReference type="GO" id="GO:0007160">
    <property type="term" value="P:cell-matrix adhesion"/>
    <property type="evidence" value="ECO:0007669"/>
    <property type="project" value="InterPro"/>
</dbReference>
<feature type="chain" id="PRO_5032363402" evidence="1">
    <location>
        <begin position="22"/>
        <end position="210"/>
    </location>
</feature>
<keyword evidence="3" id="KW-1185">Reference proteome</keyword>
<comment type="caution">
    <text evidence="2">The sequence shown here is derived from an EMBL/GenBank/DDBJ whole genome shotgun (WGS) entry which is preliminary data.</text>
</comment>
<evidence type="ECO:0000313" key="2">
    <source>
        <dbReference type="EMBL" id="VDI44297.1"/>
    </source>
</evidence>
<dbReference type="GO" id="GO:0005764">
    <property type="term" value="C:lysosome"/>
    <property type="evidence" value="ECO:0007669"/>
    <property type="project" value="TreeGrafter"/>
</dbReference>
<reference evidence="2" key="1">
    <citation type="submission" date="2018-11" db="EMBL/GenBank/DDBJ databases">
        <authorList>
            <person name="Alioto T."/>
            <person name="Alioto T."/>
        </authorList>
    </citation>
    <scope>NUCLEOTIDE SEQUENCE</scope>
</reference>
<accession>A0A8B6F527</accession>
<evidence type="ECO:0000256" key="1">
    <source>
        <dbReference type="SAM" id="SignalP"/>
    </source>
</evidence>
<dbReference type="InterPro" id="IPR001299">
    <property type="entry name" value="Ependymin"/>
</dbReference>
<dbReference type="OrthoDB" id="10001248at2759"/>
<dbReference type="PROSITE" id="PS51257">
    <property type="entry name" value="PROKAR_LIPOPROTEIN"/>
    <property type="match status" value="1"/>
</dbReference>
<dbReference type="EMBL" id="UYJE01006243">
    <property type="protein sequence ID" value="VDI44297.1"/>
    <property type="molecule type" value="Genomic_DNA"/>
</dbReference>
<dbReference type="GO" id="GO:0005509">
    <property type="term" value="F:calcium ion binding"/>
    <property type="evidence" value="ECO:0007669"/>
    <property type="project" value="InterPro"/>
</dbReference>
<evidence type="ECO:0000313" key="3">
    <source>
        <dbReference type="Proteomes" id="UP000596742"/>
    </source>
</evidence>
<dbReference type="AlphaFoldDB" id="A0A8B6F527"/>
<protein>
    <submittedName>
        <fullName evidence="2">Uncharacterized protein</fullName>
    </submittedName>
</protein>
<keyword evidence="1" id="KW-0732">Signal</keyword>
<dbReference type="GO" id="GO:0005576">
    <property type="term" value="C:extracellular region"/>
    <property type="evidence" value="ECO:0007669"/>
    <property type="project" value="InterPro"/>
</dbReference>
<dbReference type="Proteomes" id="UP000596742">
    <property type="component" value="Unassembled WGS sequence"/>
</dbReference>
<feature type="signal peptide" evidence="1">
    <location>
        <begin position="1"/>
        <end position="21"/>
    </location>
</feature>
<proteinExistence type="predicted"/>
<dbReference type="PANTHER" id="PTHR10697:SF13">
    <property type="entry name" value="RICIN B LECTIN DOMAIN-CONTAINING PROTEIN"/>
    <property type="match status" value="1"/>
</dbReference>
<dbReference type="Pfam" id="PF00811">
    <property type="entry name" value="Ependymin"/>
    <property type="match status" value="1"/>
</dbReference>
<name>A0A8B6F527_MYTGA</name>